<sequence>MSIQPTAPHPYPPERATNDAAVITDLLALASNCNHGLDREDSVDYWFRLGQRNAHAQAVGLLLSQRLRQDPTTIAERITTALDAGASTAAELSSAAYGESVKPATAELRLEWMGPKAFDKLDIAGLDHDFGMRWGPRGDQRISLRLHENSSIGVLYAYDPTWDEYAVLSRGASRAAVEAAFADAVCIDVHLDPARFTELVLEHEATRDTSRAVVVEL</sequence>
<reference evidence="2" key="1">
    <citation type="submission" date="2013-08" db="EMBL/GenBank/DDBJ databases">
        <title>Intrasporangium oryzae NRRL B-24470.</title>
        <authorList>
            <person name="Liu H."/>
            <person name="Wang G."/>
        </authorList>
    </citation>
    <scope>NUCLEOTIDE SEQUENCE [LARGE SCALE GENOMIC DNA]</scope>
    <source>
        <strain evidence="2">Q5-1</strain>
    </source>
</reference>
<accession>W9GSF8</accession>
<keyword evidence="2" id="KW-1185">Reference proteome</keyword>
<proteinExistence type="predicted"/>
<gene>
    <name evidence="1" type="ORF">N864_16415</name>
</gene>
<name>W9GSF8_9MICO</name>
<dbReference type="Proteomes" id="UP000019494">
    <property type="component" value="Unassembled WGS sequence"/>
</dbReference>
<dbReference type="RefSeq" id="WP_051518252.1">
    <property type="nucleotide sequence ID" value="NZ_AWQS01000031.1"/>
</dbReference>
<protein>
    <submittedName>
        <fullName evidence="1">Uncharacterized protein</fullName>
    </submittedName>
</protein>
<dbReference type="EMBL" id="AWQS01000031">
    <property type="protein sequence ID" value="EWT06834.1"/>
    <property type="molecule type" value="Genomic_DNA"/>
</dbReference>
<comment type="caution">
    <text evidence="1">The sequence shown here is derived from an EMBL/GenBank/DDBJ whole genome shotgun (WGS) entry which is preliminary data.</text>
</comment>
<dbReference type="OrthoDB" id="4867325at2"/>
<dbReference type="AlphaFoldDB" id="W9GSF8"/>
<organism evidence="1 2">
    <name type="scientific">Intrasporangium chromatireducens Q5-1</name>
    <dbReference type="NCBI Taxonomy" id="584657"/>
    <lineage>
        <taxon>Bacteria</taxon>
        <taxon>Bacillati</taxon>
        <taxon>Actinomycetota</taxon>
        <taxon>Actinomycetes</taxon>
        <taxon>Micrococcales</taxon>
        <taxon>Intrasporangiaceae</taxon>
        <taxon>Intrasporangium</taxon>
    </lineage>
</organism>
<evidence type="ECO:0000313" key="1">
    <source>
        <dbReference type="EMBL" id="EWT06834.1"/>
    </source>
</evidence>
<evidence type="ECO:0000313" key="2">
    <source>
        <dbReference type="Proteomes" id="UP000019494"/>
    </source>
</evidence>